<evidence type="ECO:0000256" key="3">
    <source>
        <dbReference type="ARBA" id="ARBA00022723"/>
    </source>
</evidence>
<dbReference type="SFLD" id="SFLDG01103">
    <property type="entry name" value="Uncharacterised_Radical_SAM_Su"/>
    <property type="match status" value="1"/>
</dbReference>
<evidence type="ECO:0000313" key="8">
    <source>
        <dbReference type="Proteomes" id="UP000022311"/>
    </source>
</evidence>
<dbReference type="InterPro" id="IPR050377">
    <property type="entry name" value="Radical_SAM_PqqE_MftC-like"/>
</dbReference>
<dbReference type="SFLD" id="SFLDS00029">
    <property type="entry name" value="Radical_SAM"/>
    <property type="match status" value="1"/>
</dbReference>
<dbReference type="Gene3D" id="3.20.20.70">
    <property type="entry name" value="Aldolase class I"/>
    <property type="match status" value="1"/>
</dbReference>
<dbReference type="CDD" id="cd01335">
    <property type="entry name" value="Radical_SAM"/>
    <property type="match status" value="1"/>
</dbReference>
<dbReference type="InterPro" id="IPR024032">
    <property type="entry name" value="rSAM_paired_HxsC"/>
</dbReference>
<protein>
    <submittedName>
        <fullName evidence="7">His-Xaa-Ser system radical SAM maturase HxsC</fullName>
    </submittedName>
</protein>
<accession>A0AAV3M8H7</accession>
<dbReference type="EMBL" id="JALD01000028">
    <property type="protein sequence ID" value="EUD12151.1"/>
    <property type="molecule type" value="Genomic_DNA"/>
</dbReference>
<evidence type="ECO:0000313" key="7">
    <source>
        <dbReference type="EMBL" id="EUD12151.1"/>
    </source>
</evidence>
<dbReference type="GO" id="GO:0051536">
    <property type="term" value="F:iron-sulfur cluster binding"/>
    <property type="evidence" value="ECO:0007669"/>
    <property type="project" value="UniProtKB-KW"/>
</dbReference>
<feature type="domain" description="Radical SAM core" evidence="6">
    <location>
        <begin position="84"/>
        <end position="301"/>
    </location>
</feature>
<evidence type="ECO:0000256" key="1">
    <source>
        <dbReference type="ARBA" id="ARBA00001966"/>
    </source>
</evidence>
<comment type="cofactor">
    <cofactor evidence="1">
        <name>[4Fe-4S] cluster</name>
        <dbReference type="ChEBI" id="CHEBI:49883"/>
    </cofactor>
</comment>
<dbReference type="Pfam" id="PF04055">
    <property type="entry name" value="Radical_SAM"/>
    <property type="match status" value="1"/>
</dbReference>
<dbReference type="SUPFAM" id="SSF102114">
    <property type="entry name" value="Radical SAM enzymes"/>
    <property type="match status" value="1"/>
</dbReference>
<sequence length="367" mass="41952">MLEVLRNDLFDLNITLPSGFYQIYKNRISEPEFYFDNLLVIEHDFDVCDSVGTVFTLVDKELYNAIESGDIVSIVQNKLRVILSRKANHNTLLITERCNNLCLFCSQPPRKENDSWLLDIGKKALAAFKFNGVVGISGGEPLLYGDEFIHFLEFVKMNAPETKLHVLTNGRQFSDLKFAQKIANVTENMAISFGIPLYSAIAEVHNKLVASEYAFDETILGMINAGNSGINIELRFIPTQLNYNDLPSVIELAGRIFSNINQISIMNLEATGWARRNWDALYIAPERYQDVIKLSIEMAEKCYLPIALFNYPLCHLDEEAWLYSIQSISDWKNYYPKVCNDCYMKKECGGYFSSSYGKYHQEPRAII</sequence>
<dbReference type="InterPro" id="IPR007197">
    <property type="entry name" value="rSAM"/>
</dbReference>
<dbReference type="InterPro" id="IPR013785">
    <property type="entry name" value="Aldolase_TIM"/>
</dbReference>
<keyword evidence="3" id="KW-0479">Metal-binding</keyword>
<keyword evidence="4" id="KW-0408">Iron</keyword>
<dbReference type="NCBIfam" id="TIGR03977">
    <property type="entry name" value="rSAM_pair_HxsC"/>
    <property type="match status" value="1"/>
</dbReference>
<reference evidence="7 8" key="1">
    <citation type="submission" date="2014-01" db="EMBL/GenBank/DDBJ databases">
        <authorList>
            <person name="Durkin A.S."/>
            <person name="McCorrison J."/>
            <person name="Torralba M."/>
            <person name="Gillis M."/>
            <person name="Haft D.H."/>
            <person name="Methe B."/>
            <person name="Sutton G."/>
            <person name="Nelson K.E."/>
        </authorList>
    </citation>
    <scope>NUCLEOTIDE SEQUENCE [LARGE SCALE GENOMIC DNA]</scope>
    <source>
        <strain evidence="7 8">205/92</strain>
    </source>
</reference>
<dbReference type="PANTHER" id="PTHR11228">
    <property type="entry name" value="RADICAL SAM DOMAIN PROTEIN"/>
    <property type="match status" value="1"/>
</dbReference>
<keyword evidence="2" id="KW-0949">S-adenosyl-L-methionine</keyword>
<evidence type="ECO:0000256" key="2">
    <source>
        <dbReference type="ARBA" id="ARBA00022691"/>
    </source>
</evidence>
<dbReference type="RefSeq" id="WP_006662035.1">
    <property type="nucleotide sequence ID" value="NZ_JALD01000028.1"/>
</dbReference>
<dbReference type="AlphaFoldDB" id="A0AAV3M8H7"/>
<dbReference type="PANTHER" id="PTHR11228:SF7">
    <property type="entry name" value="PQQA PEPTIDE CYCLASE"/>
    <property type="match status" value="1"/>
</dbReference>
<dbReference type="InterPro" id="IPR058240">
    <property type="entry name" value="rSAM_sf"/>
</dbReference>
<dbReference type="GO" id="GO:0003824">
    <property type="term" value="F:catalytic activity"/>
    <property type="evidence" value="ECO:0007669"/>
    <property type="project" value="InterPro"/>
</dbReference>
<evidence type="ECO:0000256" key="4">
    <source>
        <dbReference type="ARBA" id="ARBA00023004"/>
    </source>
</evidence>
<keyword evidence="5" id="KW-0411">Iron-sulfur</keyword>
<proteinExistence type="predicted"/>
<comment type="caution">
    <text evidence="7">The sequence shown here is derived from an EMBL/GenBank/DDBJ whole genome shotgun (WGS) entry which is preliminary data.</text>
</comment>
<gene>
    <name evidence="7" type="primary">hxsC</name>
    <name evidence="7" type="ORF">HMPREF1563_1447</name>
</gene>
<name>A0AAV3M8H7_9GAMM</name>
<organism evidence="7 8">
    <name type="scientific">Providencia alcalifaciens 205/92</name>
    <dbReference type="NCBI Taxonomy" id="1256988"/>
    <lineage>
        <taxon>Bacteria</taxon>
        <taxon>Pseudomonadati</taxon>
        <taxon>Pseudomonadota</taxon>
        <taxon>Gammaproteobacteria</taxon>
        <taxon>Enterobacterales</taxon>
        <taxon>Morganellaceae</taxon>
        <taxon>Providencia</taxon>
    </lineage>
</organism>
<dbReference type="PROSITE" id="PS51918">
    <property type="entry name" value="RADICAL_SAM"/>
    <property type="match status" value="1"/>
</dbReference>
<evidence type="ECO:0000259" key="6">
    <source>
        <dbReference type="PROSITE" id="PS51918"/>
    </source>
</evidence>
<dbReference type="GO" id="GO:0046872">
    <property type="term" value="F:metal ion binding"/>
    <property type="evidence" value="ECO:0007669"/>
    <property type="project" value="UniProtKB-KW"/>
</dbReference>
<evidence type="ECO:0000256" key="5">
    <source>
        <dbReference type="ARBA" id="ARBA00023014"/>
    </source>
</evidence>
<dbReference type="Proteomes" id="UP000022311">
    <property type="component" value="Unassembled WGS sequence"/>
</dbReference>